<dbReference type="SMART" id="SM00948">
    <property type="entry name" value="Proteasome_A_N"/>
    <property type="match status" value="1"/>
</dbReference>
<dbReference type="AlphaFoldDB" id="A0A4S2MAK8"/>
<keyword evidence="3 5" id="KW-0539">Nucleus</keyword>
<evidence type="ECO:0000313" key="8">
    <source>
        <dbReference type="Proteomes" id="UP000308267"/>
    </source>
</evidence>
<comment type="caution">
    <text evidence="7">The sequence shown here is derived from an EMBL/GenBank/DDBJ whole genome shotgun (WGS) entry which is preliminary data.</text>
</comment>
<dbReference type="GO" id="GO:0006511">
    <property type="term" value="P:ubiquitin-dependent protein catabolic process"/>
    <property type="evidence" value="ECO:0007669"/>
    <property type="project" value="InterPro"/>
</dbReference>
<dbReference type="InterPro" id="IPR001353">
    <property type="entry name" value="Proteasome_sua/b"/>
</dbReference>
<dbReference type="OrthoDB" id="5835702at2759"/>
<keyword evidence="8" id="KW-1185">Reference proteome</keyword>
<dbReference type="InterPro" id="IPR029055">
    <property type="entry name" value="Ntn_hydrolases_N"/>
</dbReference>
<dbReference type="Pfam" id="PF00227">
    <property type="entry name" value="Proteasome"/>
    <property type="match status" value="1"/>
</dbReference>
<dbReference type="InterPro" id="IPR023332">
    <property type="entry name" value="Proteasome_alpha-type"/>
</dbReference>
<organism evidence="7 8">
    <name type="scientific">Opisthorchis felineus</name>
    <dbReference type="NCBI Taxonomy" id="147828"/>
    <lineage>
        <taxon>Eukaryota</taxon>
        <taxon>Metazoa</taxon>
        <taxon>Spiralia</taxon>
        <taxon>Lophotrochozoa</taxon>
        <taxon>Platyhelminthes</taxon>
        <taxon>Trematoda</taxon>
        <taxon>Digenea</taxon>
        <taxon>Opisthorchiida</taxon>
        <taxon>Opisthorchiata</taxon>
        <taxon>Opisthorchiidae</taxon>
        <taxon>Opisthorchis</taxon>
    </lineage>
</organism>
<comment type="subcellular location">
    <subcellularLocation>
        <location evidence="5">Cytoplasm</location>
    </subcellularLocation>
    <subcellularLocation>
        <location evidence="5">Nucleus</location>
    </subcellularLocation>
</comment>
<keyword evidence="2 4" id="KW-0647">Proteasome</keyword>
<dbReference type="SUPFAM" id="SSF56235">
    <property type="entry name" value="N-terminal nucleophile aminohydrolases (Ntn hydrolases)"/>
    <property type="match status" value="1"/>
</dbReference>
<evidence type="ECO:0000256" key="5">
    <source>
        <dbReference type="RuleBase" id="RU000551"/>
    </source>
</evidence>
<dbReference type="STRING" id="147828.A0A4S2MAK8"/>
<comment type="subunit">
    <text evidence="5">The 26S proteasome consists of a 20S proteasome core and two 19S regulatory subunits.</text>
</comment>
<dbReference type="EMBL" id="SJOL01002592">
    <property type="protein sequence ID" value="TGZ73552.1"/>
    <property type="molecule type" value="Genomic_DNA"/>
</dbReference>
<dbReference type="InterPro" id="IPR050115">
    <property type="entry name" value="Proteasome_alpha"/>
</dbReference>
<comment type="similarity">
    <text evidence="4 5">Belongs to the peptidase T1A family.</text>
</comment>
<dbReference type="InterPro" id="IPR034642">
    <property type="entry name" value="Proteasome_subunit_alpha6"/>
</dbReference>
<dbReference type="Gene3D" id="3.60.20.10">
    <property type="entry name" value="Glutamine Phosphoribosylpyrophosphate, subunit 1, domain 1"/>
    <property type="match status" value="1"/>
</dbReference>
<evidence type="ECO:0000256" key="3">
    <source>
        <dbReference type="ARBA" id="ARBA00023242"/>
    </source>
</evidence>
<dbReference type="Pfam" id="PF10584">
    <property type="entry name" value="Proteasome_A_N"/>
    <property type="match status" value="1"/>
</dbReference>
<dbReference type="Proteomes" id="UP000308267">
    <property type="component" value="Unassembled WGS sequence"/>
</dbReference>
<accession>A0A4S2MAK8</accession>
<protein>
    <recommendedName>
        <fullName evidence="5">Proteasome subunit alpha type</fullName>
    </recommendedName>
</protein>
<reference evidence="7 8" key="1">
    <citation type="journal article" date="2019" name="BMC Genomics">
        <title>New insights from Opisthorchis felineus genome: update on genomics of the epidemiologically important liver flukes.</title>
        <authorList>
            <person name="Ershov N.I."/>
            <person name="Mordvinov V.A."/>
            <person name="Prokhortchouk E.B."/>
            <person name="Pakharukova M.Y."/>
            <person name="Gunbin K.V."/>
            <person name="Ustyantsev K."/>
            <person name="Genaev M.A."/>
            <person name="Blinov A.G."/>
            <person name="Mazur A."/>
            <person name="Boulygina E."/>
            <person name="Tsygankova S."/>
            <person name="Khrameeva E."/>
            <person name="Chekanov N."/>
            <person name="Fan G."/>
            <person name="Xiao A."/>
            <person name="Zhang H."/>
            <person name="Xu X."/>
            <person name="Yang H."/>
            <person name="Solovyev V."/>
            <person name="Lee S.M."/>
            <person name="Liu X."/>
            <person name="Afonnikov D.A."/>
            <person name="Skryabin K.G."/>
        </authorList>
    </citation>
    <scope>NUCLEOTIDE SEQUENCE [LARGE SCALE GENOMIC DNA]</scope>
    <source>
        <strain evidence="7">AK-0245</strain>
        <tissue evidence="7">Whole organism</tissue>
    </source>
</reference>
<dbReference type="CDD" id="cd03754">
    <property type="entry name" value="proteasome_alpha_type_6"/>
    <property type="match status" value="1"/>
</dbReference>
<dbReference type="GO" id="GO:0019773">
    <property type="term" value="C:proteasome core complex, alpha-subunit complex"/>
    <property type="evidence" value="ECO:0007669"/>
    <property type="project" value="UniProtKB-UniRule"/>
</dbReference>
<dbReference type="GO" id="GO:0005634">
    <property type="term" value="C:nucleus"/>
    <property type="evidence" value="ECO:0007669"/>
    <property type="project" value="UniProtKB-SubCell"/>
</dbReference>
<evidence type="ECO:0000256" key="2">
    <source>
        <dbReference type="ARBA" id="ARBA00022942"/>
    </source>
</evidence>
<dbReference type="PANTHER" id="PTHR11599">
    <property type="entry name" value="PROTEASOME SUBUNIT ALPHA/BETA"/>
    <property type="match status" value="1"/>
</dbReference>
<feature type="domain" description="Proteasome alpha-type subunits" evidence="6">
    <location>
        <begin position="9"/>
        <end position="31"/>
    </location>
</feature>
<sequence>MSASSASGFDRFMTIFSPEGRLFQVEYSLKAVSVDGLISVGVRGEDCAVVASQLKLPDKLIDRESVTRLFRLTESAGCIMTGMLPDCYAQVHRARYEASNFKYKHGYEMPCDAIVRRIGEINQVYTQSAEMRPLGCAMLAIAFDQEYGKPQLYKVDPSGFVAGHKAVAVGDKQVAAMTFLEKELRKKENFDLEEAIEVAVRCLSHIHSMEFKASELEIGVVSKSDPVFSRQLFPSCIEERRLAVEARNAVLAAEAILFHLDLPFELR</sequence>
<dbReference type="PROSITE" id="PS51475">
    <property type="entry name" value="PROTEASOME_ALPHA_2"/>
    <property type="match status" value="1"/>
</dbReference>
<gene>
    <name evidence="7" type="ORF">CRM22_001453</name>
</gene>
<evidence type="ECO:0000313" key="7">
    <source>
        <dbReference type="EMBL" id="TGZ73552.1"/>
    </source>
</evidence>
<evidence type="ECO:0000256" key="4">
    <source>
        <dbReference type="PROSITE-ProRule" id="PRU00808"/>
    </source>
</evidence>
<keyword evidence="1 5" id="KW-0963">Cytoplasm</keyword>
<name>A0A4S2MAK8_OPIFE</name>
<evidence type="ECO:0000256" key="1">
    <source>
        <dbReference type="ARBA" id="ARBA00022490"/>
    </source>
</evidence>
<dbReference type="PROSITE" id="PS00388">
    <property type="entry name" value="PROTEASOME_ALPHA_1"/>
    <property type="match status" value="1"/>
</dbReference>
<proteinExistence type="inferred from homology"/>
<dbReference type="InterPro" id="IPR000426">
    <property type="entry name" value="Proteasome_asu_N"/>
</dbReference>
<dbReference type="GO" id="GO:0005737">
    <property type="term" value="C:cytoplasm"/>
    <property type="evidence" value="ECO:0007669"/>
    <property type="project" value="UniProtKB-SubCell"/>
</dbReference>
<evidence type="ECO:0000259" key="6">
    <source>
        <dbReference type="PROSITE" id="PS00388"/>
    </source>
</evidence>